<feature type="transmembrane region" description="Helical" evidence="5">
    <location>
        <begin position="57"/>
        <end position="80"/>
    </location>
</feature>
<dbReference type="InterPro" id="IPR014205">
    <property type="entry name" value="Spore_YtaF"/>
</dbReference>
<evidence type="ECO:0000313" key="6">
    <source>
        <dbReference type="EMBL" id="OLS02338.1"/>
    </source>
</evidence>
<name>A0A1U7M571_TISCR</name>
<feature type="transmembrane region" description="Helical" evidence="5">
    <location>
        <begin position="6"/>
        <end position="23"/>
    </location>
</feature>
<dbReference type="Pfam" id="PF02659">
    <property type="entry name" value="Mntp"/>
    <property type="match status" value="1"/>
</dbReference>
<organism evidence="6 7">
    <name type="scientific">Tissierella creatinophila DSM 6911</name>
    <dbReference type="NCBI Taxonomy" id="1123403"/>
    <lineage>
        <taxon>Bacteria</taxon>
        <taxon>Bacillati</taxon>
        <taxon>Bacillota</taxon>
        <taxon>Tissierellia</taxon>
        <taxon>Tissierellales</taxon>
        <taxon>Tissierellaceae</taxon>
        <taxon>Tissierella</taxon>
    </lineage>
</organism>
<feature type="transmembrane region" description="Helical" evidence="5">
    <location>
        <begin position="30"/>
        <end position="51"/>
    </location>
</feature>
<dbReference type="InterPro" id="IPR003810">
    <property type="entry name" value="Mntp/YtaF"/>
</dbReference>
<dbReference type="AlphaFoldDB" id="A0A1U7M571"/>
<feature type="transmembrane region" description="Helical" evidence="5">
    <location>
        <begin position="156"/>
        <end position="175"/>
    </location>
</feature>
<evidence type="ECO:0000256" key="5">
    <source>
        <dbReference type="SAM" id="Phobius"/>
    </source>
</evidence>
<evidence type="ECO:0000256" key="3">
    <source>
        <dbReference type="ARBA" id="ARBA00022989"/>
    </source>
</evidence>
<accession>A0A1U7M571</accession>
<keyword evidence="3 5" id="KW-1133">Transmembrane helix</keyword>
<sequence>MEIILLVLAVSLDAFVASIHYGVKKIRIPFISILIINMICSFLLGLSILLGKEAQRFLPVGATSIISFIILSFLGMYYLFEGLIKFYLESKKSQEGKLEIRFAGIRFIVNIYIDETKADKDRSKILDAREAIYLAIALSLDSLTIGFGSGLSNMDYFSVMTFSFIAGFLSIFSGLKIGEKLSNGIRFNLSWISGILLIILAVLRLF</sequence>
<proteinExistence type="predicted"/>
<gene>
    <name evidence="6" type="primary">mntP</name>
    <name evidence="6" type="ORF">TICRE_17250</name>
</gene>
<dbReference type="NCBIfam" id="TIGR02840">
    <property type="entry name" value="spore_YtaF"/>
    <property type="match status" value="1"/>
</dbReference>
<evidence type="ECO:0000256" key="2">
    <source>
        <dbReference type="ARBA" id="ARBA00022692"/>
    </source>
</evidence>
<comment type="caution">
    <text evidence="6">The sequence shown here is derived from an EMBL/GenBank/DDBJ whole genome shotgun (WGS) entry which is preliminary data.</text>
</comment>
<dbReference type="Proteomes" id="UP000186112">
    <property type="component" value="Unassembled WGS sequence"/>
</dbReference>
<keyword evidence="1" id="KW-1003">Cell membrane</keyword>
<dbReference type="PANTHER" id="PTHR35529:SF2">
    <property type="entry name" value="SPORULATION PROTEIN YTAF-RELATED"/>
    <property type="match status" value="1"/>
</dbReference>
<evidence type="ECO:0000313" key="7">
    <source>
        <dbReference type="Proteomes" id="UP000186112"/>
    </source>
</evidence>
<evidence type="ECO:0000256" key="1">
    <source>
        <dbReference type="ARBA" id="ARBA00022475"/>
    </source>
</evidence>
<protein>
    <submittedName>
        <fullName evidence="6">Manganese efflux pump MntP</fullName>
    </submittedName>
</protein>
<dbReference type="EMBL" id="LTDM01000032">
    <property type="protein sequence ID" value="OLS02338.1"/>
    <property type="molecule type" value="Genomic_DNA"/>
</dbReference>
<dbReference type="RefSeq" id="WP_075727117.1">
    <property type="nucleotide sequence ID" value="NZ_LTDM01000032.1"/>
</dbReference>
<keyword evidence="4 5" id="KW-0472">Membrane</keyword>
<keyword evidence="2 5" id="KW-0812">Transmembrane</keyword>
<feature type="transmembrane region" description="Helical" evidence="5">
    <location>
        <begin position="187"/>
        <end position="205"/>
    </location>
</feature>
<dbReference type="OrthoDB" id="1650809at2"/>
<keyword evidence="7" id="KW-1185">Reference proteome</keyword>
<dbReference type="PANTHER" id="PTHR35529">
    <property type="entry name" value="MANGANESE EFFLUX PUMP MNTP-RELATED"/>
    <property type="match status" value="1"/>
</dbReference>
<evidence type="ECO:0000256" key="4">
    <source>
        <dbReference type="ARBA" id="ARBA00023136"/>
    </source>
</evidence>
<reference evidence="6 7" key="1">
    <citation type="submission" date="2016-02" db="EMBL/GenBank/DDBJ databases">
        <title>Genome sequence of Tissierella creatinophila DSM 6911.</title>
        <authorList>
            <person name="Poehlein A."/>
            <person name="Daniel R."/>
        </authorList>
    </citation>
    <scope>NUCLEOTIDE SEQUENCE [LARGE SCALE GENOMIC DNA]</scope>
    <source>
        <strain evidence="6 7">DSM 6911</strain>
    </source>
</reference>